<evidence type="ECO:0000313" key="3">
    <source>
        <dbReference type="Proteomes" id="UP000278983"/>
    </source>
</evidence>
<dbReference type="AlphaFoldDB" id="A0A3S0QUF4"/>
<dbReference type="GO" id="GO:0047632">
    <property type="term" value="F:agmatine deiminase activity"/>
    <property type="evidence" value="ECO:0007669"/>
    <property type="project" value="TreeGrafter"/>
</dbReference>
<keyword evidence="1" id="KW-0378">Hydrolase</keyword>
<dbReference type="OrthoDB" id="7871381at2"/>
<dbReference type="PANTHER" id="PTHR31377:SF0">
    <property type="entry name" value="AGMATINE DEIMINASE-RELATED"/>
    <property type="match status" value="1"/>
</dbReference>
<keyword evidence="3" id="KW-1185">Reference proteome</keyword>
<dbReference type="GO" id="GO:0009446">
    <property type="term" value="P:putrescine biosynthetic process"/>
    <property type="evidence" value="ECO:0007669"/>
    <property type="project" value="InterPro"/>
</dbReference>
<name>A0A3S0QUF4_9BACT</name>
<proteinExistence type="predicted"/>
<dbReference type="SUPFAM" id="SSF55909">
    <property type="entry name" value="Pentein"/>
    <property type="match status" value="1"/>
</dbReference>
<dbReference type="Pfam" id="PF04371">
    <property type="entry name" value="PAD_porph"/>
    <property type="match status" value="1"/>
</dbReference>
<sequence>MIISKDNFVTDNMTNTVCYSSLLPAESSGLDSQLREKMYAALKESVKTLKHYDLYNTRDIWSRDYMPVQLTRDLFLNYTYSPDYLSDQKACITNWLLHKVHTRKADKFNFDVVTIPLVLDGGNVIKAIDKFGKPTIIMCSKVLNENNLSKEELTDWWDQFFDNQIRLILIEWEGKDENPIGHADGMVRYITEGKVLITNYCDLDDEERLSEPLKEYFDIERLHFGDIEGIKGTKMWSLLKSKSWGYINFLQVGKHIIVPKLDWDELDKAAVQQIQQAFGASYEVELIDCDMTQILENPDVNTNSGGGLNCLTWTLFSAE</sequence>
<evidence type="ECO:0008006" key="4">
    <source>
        <dbReference type="Google" id="ProtNLM"/>
    </source>
</evidence>
<evidence type="ECO:0000313" key="2">
    <source>
        <dbReference type="EMBL" id="RUL59870.1"/>
    </source>
</evidence>
<dbReference type="InterPro" id="IPR007466">
    <property type="entry name" value="Peptidyl-Arg-deiminase_porph"/>
</dbReference>
<protein>
    <recommendedName>
        <fullName evidence="4">Agmatine deiminase family protein</fullName>
    </recommendedName>
</protein>
<gene>
    <name evidence="2" type="ORF">EHV08_08970</name>
</gene>
<dbReference type="Proteomes" id="UP000278983">
    <property type="component" value="Unassembled WGS sequence"/>
</dbReference>
<accession>A0A3S0QUF4</accession>
<dbReference type="Gene3D" id="3.75.10.10">
    <property type="entry name" value="L-arginine/glycine Amidinotransferase, Chain A"/>
    <property type="match status" value="1"/>
</dbReference>
<dbReference type="EMBL" id="RYYU01000001">
    <property type="protein sequence ID" value="RUL59870.1"/>
    <property type="molecule type" value="Genomic_DNA"/>
</dbReference>
<dbReference type="PANTHER" id="PTHR31377">
    <property type="entry name" value="AGMATINE DEIMINASE-RELATED"/>
    <property type="match status" value="1"/>
</dbReference>
<comment type="caution">
    <text evidence="2">The sequence shown here is derived from an EMBL/GenBank/DDBJ whole genome shotgun (WGS) entry which is preliminary data.</text>
</comment>
<organism evidence="2 3">
    <name type="scientific">Prevotella koreensis</name>
    <dbReference type="NCBI Taxonomy" id="2490854"/>
    <lineage>
        <taxon>Bacteria</taxon>
        <taxon>Pseudomonadati</taxon>
        <taxon>Bacteroidota</taxon>
        <taxon>Bacteroidia</taxon>
        <taxon>Bacteroidales</taxon>
        <taxon>Prevotellaceae</taxon>
        <taxon>Prevotella</taxon>
    </lineage>
</organism>
<reference evidence="2 3" key="1">
    <citation type="submission" date="2018-12" db="EMBL/GenBank/DDBJ databases">
        <title>Genome sequencing of Prevotella sp. KCOM 3155 (= JS262).</title>
        <authorList>
            <person name="Kook J.-K."/>
            <person name="Park S.-N."/>
            <person name="Lim Y.K."/>
        </authorList>
    </citation>
    <scope>NUCLEOTIDE SEQUENCE [LARGE SCALE GENOMIC DNA]</scope>
    <source>
        <strain evidence="2 3">KCOM 3155</strain>
    </source>
</reference>
<evidence type="ECO:0000256" key="1">
    <source>
        <dbReference type="ARBA" id="ARBA00022801"/>
    </source>
</evidence>
<dbReference type="GO" id="GO:0004668">
    <property type="term" value="F:protein-arginine deiminase activity"/>
    <property type="evidence" value="ECO:0007669"/>
    <property type="project" value="InterPro"/>
</dbReference>
<dbReference type="RefSeq" id="WP_126678971.1">
    <property type="nucleotide sequence ID" value="NZ_JBQNBJ010000053.1"/>
</dbReference>